<keyword evidence="3 7" id="KW-0540">Nuclease</keyword>
<keyword evidence="10" id="KW-1185">Reference proteome</keyword>
<dbReference type="EMBL" id="QGKM01000007">
    <property type="protein sequence ID" value="PWQ99902.1"/>
    <property type="molecule type" value="Genomic_DNA"/>
</dbReference>
<dbReference type="RefSeq" id="WP_109836446.1">
    <property type="nucleotide sequence ID" value="NZ_QGKM01000007.1"/>
</dbReference>
<proteinExistence type="inferred from homology"/>
<comment type="function">
    <text evidence="1 7">RNaseP catalyzes the removal of the 5'-leader sequence from pre-tRNA to produce the mature 5'-terminus. It can also cleave other RNA substrates such as 4.5S RNA. The protein component plays an auxiliary but essential role in vivo by binding to the 5'-leader sequence and broadening the substrate specificity of the ribozyme.</text>
</comment>
<dbReference type="InterPro" id="IPR014721">
    <property type="entry name" value="Ribsml_uS5_D2-typ_fold_subgr"/>
</dbReference>
<dbReference type="NCBIfam" id="TIGR00188">
    <property type="entry name" value="rnpA"/>
    <property type="match status" value="1"/>
</dbReference>
<dbReference type="HAMAP" id="MF_00227">
    <property type="entry name" value="RNase_P"/>
    <property type="match status" value="1"/>
</dbReference>
<dbReference type="EC" id="3.1.26.5" evidence="7 8"/>
<dbReference type="InterPro" id="IPR000100">
    <property type="entry name" value="RNase_P"/>
</dbReference>
<dbReference type="SUPFAM" id="SSF54211">
    <property type="entry name" value="Ribosomal protein S5 domain 2-like"/>
    <property type="match status" value="1"/>
</dbReference>
<reference evidence="9 10" key="1">
    <citation type="submission" date="2018-05" db="EMBL/GenBank/DDBJ databases">
        <title>Leucothrix arctica sp. nov., isolated from Arctic seawater.</title>
        <authorList>
            <person name="Choi A."/>
            <person name="Baek K."/>
        </authorList>
    </citation>
    <scope>NUCLEOTIDE SEQUENCE [LARGE SCALE GENOMIC DNA]</scope>
    <source>
        <strain evidence="9 10">JCM 18388</strain>
    </source>
</reference>
<evidence type="ECO:0000256" key="7">
    <source>
        <dbReference type="HAMAP-Rule" id="MF_00227"/>
    </source>
</evidence>
<dbReference type="PANTHER" id="PTHR33992">
    <property type="entry name" value="RIBONUCLEASE P PROTEIN COMPONENT"/>
    <property type="match status" value="1"/>
</dbReference>
<dbReference type="InterPro" id="IPR020539">
    <property type="entry name" value="RNase_P_CS"/>
</dbReference>
<dbReference type="GO" id="GO:0004526">
    <property type="term" value="F:ribonuclease P activity"/>
    <property type="evidence" value="ECO:0007669"/>
    <property type="project" value="UniProtKB-UniRule"/>
</dbReference>
<protein>
    <recommendedName>
        <fullName evidence="7 8">Ribonuclease P protein component</fullName>
        <shortName evidence="7">RNase P protein</shortName>
        <shortName evidence="7">RNaseP protein</shortName>
        <ecNumber evidence="7 8">3.1.26.5</ecNumber>
    </recommendedName>
    <alternativeName>
        <fullName evidence="7">Protein C5</fullName>
    </alternativeName>
</protein>
<evidence type="ECO:0000313" key="10">
    <source>
        <dbReference type="Proteomes" id="UP000245539"/>
    </source>
</evidence>
<accession>A0A317CUA0</accession>
<dbReference type="Proteomes" id="UP000245539">
    <property type="component" value="Unassembled WGS sequence"/>
</dbReference>
<keyword evidence="2 7" id="KW-0819">tRNA processing</keyword>
<comment type="catalytic activity">
    <reaction evidence="7">
        <text>Endonucleolytic cleavage of RNA, removing 5'-extranucleotides from tRNA precursor.</text>
        <dbReference type="EC" id="3.1.26.5"/>
    </reaction>
</comment>
<evidence type="ECO:0000256" key="4">
    <source>
        <dbReference type="ARBA" id="ARBA00022759"/>
    </source>
</evidence>
<dbReference type="AlphaFoldDB" id="A0A317CUA0"/>
<gene>
    <name evidence="7" type="primary">rnpA</name>
    <name evidence="9" type="ORF">DKW60_04340</name>
</gene>
<evidence type="ECO:0000256" key="3">
    <source>
        <dbReference type="ARBA" id="ARBA00022722"/>
    </source>
</evidence>
<dbReference type="GO" id="GO:0042781">
    <property type="term" value="F:3'-tRNA processing endoribonuclease activity"/>
    <property type="evidence" value="ECO:0007669"/>
    <property type="project" value="TreeGrafter"/>
</dbReference>
<evidence type="ECO:0000313" key="9">
    <source>
        <dbReference type="EMBL" id="PWQ99902.1"/>
    </source>
</evidence>
<dbReference type="PANTHER" id="PTHR33992:SF1">
    <property type="entry name" value="RIBONUCLEASE P PROTEIN COMPONENT"/>
    <property type="match status" value="1"/>
</dbReference>
<organism evidence="9 10">
    <name type="scientific">Leucothrix pacifica</name>
    <dbReference type="NCBI Taxonomy" id="1247513"/>
    <lineage>
        <taxon>Bacteria</taxon>
        <taxon>Pseudomonadati</taxon>
        <taxon>Pseudomonadota</taxon>
        <taxon>Gammaproteobacteria</taxon>
        <taxon>Thiotrichales</taxon>
        <taxon>Thiotrichaceae</taxon>
        <taxon>Leucothrix</taxon>
    </lineage>
</organism>
<evidence type="ECO:0000256" key="6">
    <source>
        <dbReference type="ARBA" id="ARBA00022884"/>
    </source>
</evidence>
<keyword evidence="4 7" id="KW-0255">Endonuclease</keyword>
<dbReference type="Gene3D" id="3.30.230.10">
    <property type="match status" value="1"/>
</dbReference>
<evidence type="ECO:0000256" key="5">
    <source>
        <dbReference type="ARBA" id="ARBA00022801"/>
    </source>
</evidence>
<dbReference type="OrthoDB" id="9796422at2"/>
<comment type="caution">
    <text evidence="9">The sequence shown here is derived from an EMBL/GenBank/DDBJ whole genome shotgun (WGS) entry which is preliminary data.</text>
</comment>
<evidence type="ECO:0000256" key="8">
    <source>
        <dbReference type="NCBIfam" id="TIGR00188"/>
    </source>
</evidence>
<comment type="similarity">
    <text evidence="7">Belongs to the RnpA family.</text>
</comment>
<keyword evidence="5 7" id="KW-0378">Hydrolase</keyword>
<dbReference type="InterPro" id="IPR020568">
    <property type="entry name" value="Ribosomal_Su5_D2-typ_SF"/>
</dbReference>
<comment type="subunit">
    <text evidence="7">Consists of a catalytic RNA component (M1 or rnpB) and a protein subunit.</text>
</comment>
<evidence type="ECO:0000256" key="1">
    <source>
        <dbReference type="ARBA" id="ARBA00002663"/>
    </source>
</evidence>
<dbReference type="GO" id="GO:0030677">
    <property type="term" value="C:ribonuclease P complex"/>
    <property type="evidence" value="ECO:0007669"/>
    <property type="project" value="TreeGrafter"/>
</dbReference>
<dbReference type="GO" id="GO:0000049">
    <property type="term" value="F:tRNA binding"/>
    <property type="evidence" value="ECO:0007669"/>
    <property type="project" value="UniProtKB-UniRule"/>
</dbReference>
<dbReference type="Pfam" id="PF00825">
    <property type="entry name" value="Ribonuclease_P"/>
    <property type="match status" value="1"/>
</dbReference>
<keyword evidence="6 7" id="KW-0694">RNA-binding</keyword>
<evidence type="ECO:0000256" key="2">
    <source>
        <dbReference type="ARBA" id="ARBA00022694"/>
    </source>
</evidence>
<dbReference type="PROSITE" id="PS00648">
    <property type="entry name" value="RIBONUCLEASE_P"/>
    <property type="match status" value="1"/>
</dbReference>
<sequence>MTGQSFSRERRLLTAEHYQFVFAKARRFGNPNFTLLVRENDLGYPRLGLAIAKKSVRLAVDRNRIKRLIRESFRHQTELPSIDIIAMCRKGAVELPSQEIRTQLDTQWRYICKKLPG</sequence>
<name>A0A317CUA0_9GAMM</name>
<dbReference type="GO" id="GO:0001682">
    <property type="term" value="P:tRNA 5'-leader removal"/>
    <property type="evidence" value="ECO:0007669"/>
    <property type="project" value="UniProtKB-UniRule"/>
</dbReference>